<organism evidence="2 3">
    <name type="scientific">Hyaloscypha hepaticicola</name>
    <dbReference type="NCBI Taxonomy" id="2082293"/>
    <lineage>
        <taxon>Eukaryota</taxon>
        <taxon>Fungi</taxon>
        <taxon>Dikarya</taxon>
        <taxon>Ascomycota</taxon>
        <taxon>Pezizomycotina</taxon>
        <taxon>Leotiomycetes</taxon>
        <taxon>Helotiales</taxon>
        <taxon>Hyaloscyphaceae</taxon>
        <taxon>Hyaloscypha</taxon>
    </lineage>
</organism>
<dbReference type="AlphaFoldDB" id="A0A2J6Q1G3"/>
<dbReference type="InterPro" id="IPR010730">
    <property type="entry name" value="HET"/>
</dbReference>
<dbReference type="PANTHER" id="PTHR33112">
    <property type="entry name" value="DOMAIN PROTEIN, PUTATIVE-RELATED"/>
    <property type="match status" value="1"/>
</dbReference>
<dbReference type="Proteomes" id="UP000235672">
    <property type="component" value="Unassembled WGS sequence"/>
</dbReference>
<sequence>MDNLAAPPPNDVARLCQACQEAINHIGPLNLSPGEPHTYLDTEYWLKDRFPRLPKLEISSRQGCDFCDFLREIILSGDTDDGLKRILGKSAADLGALDVDISLTYGLVAKENPAEPGLHILEVCLSFEGVASPIDLICFVEAAADCPDAEAAAELLGLAEPSNQSYTDRETIRWMKAKIKACEKHEHGLAADGFIPERLLDVRRGRPRVVLRSDLVTLRKTRSNVGDQVPKYSALSYCWGSNSEAQLKTTTDSLPDRLFGIDKNEMTAVLRDAVQITKSLSINYLWVDALCILQDDISDWERQCVNMDKIYGNAHITLRAESSRSFNEGFLSQKGRRITLPFQSSLLHSKKGLLCIQFKYVESAHRNRTSDSDILYSDYRLSRLSNRGWAFQETVLSIRVLMFGHANVHFFCGDSYQTRDMGTEDYPYYAMISECGLMKEQRQRLFDIWDGVIHAYTKFTKDSFTKFTDTLPALSGLAAIFQRQLQDDYIAGLWKKTLFHSLAWYCLPPSNPLKADLCCGHQLESAYLVPSWSLLSRGYMDFLQAHNKNGLKAEVKEINAQVDLVGENPLGAITSGELIIRSNVVDMASLGDLEIRSQVVDNPYFGYGLLVDGQFLGNFTLDFRFDGRDILGEMRAFRWVLLGSYEVPEAFKALKLEGSCDRGAYGLIICPAQVPNKFYRIGIFEPRVEIIVTPENQKNRFFEVGNLHLFKELSEVETVTII</sequence>
<dbReference type="STRING" id="1745343.A0A2J6Q1G3"/>
<dbReference type="Pfam" id="PF06985">
    <property type="entry name" value="HET"/>
    <property type="match status" value="1"/>
</dbReference>
<accession>A0A2J6Q1G3</accession>
<evidence type="ECO:0000259" key="1">
    <source>
        <dbReference type="Pfam" id="PF06985"/>
    </source>
</evidence>
<reference evidence="2 3" key="1">
    <citation type="submission" date="2016-05" db="EMBL/GenBank/DDBJ databases">
        <title>A degradative enzymes factory behind the ericoid mycorrhizal symbiosis.</title>
        <authorList>
            <consortium name="DOE Joint Genome Institute"/>
            <person name="Martino E."/>
            <person name="Morin E."/>
            <person name="Grelet G."/>
            <person name="Kuo A."/>
            <person name="Kohler A."/>
            <person name="Daghino S."/>
            <person name="Barry K."/>
            <person name="Choi C."/>
            <person name="Cichocki N."/>
            <person name="Clum A."/>
            <person name="Copeland A."/>
            <person name="Hainaut M."/>
            <person name="Haridas S."/>
            <person name="Labutti K."/>
            <person name="Lindquist E."/>
            <person name="Lipzen A."/>
            <person name="Khouja H.-R."/>
            <person name="Murat C."/>
            <person name="Ohm R."/>
            <person name="Olson A."/>
            <person name="Spatafora J."/>
            <person name="Veneault-Fourrey C."/>
            <person name="Henrissat B."/>
            <person name="Grigoriev I."/>
            <person name="Martin F."/>
            <person name="Perotto S."/>
        </authorList>
    </citation>
    <scope>NUCLEOTIDE SEQUENCE [LARGE SCALE GENOMIC DNA]</scope>
    <source>
        <strain evidence="2 3">UAMH 7357</strain>
    </source>
</reference>
<keyword evidence="3" id="KW-1185">Reference proteome</keyword>
<proteinExistence type="predicted"/>
<evidence type="ECO:0000313" key="2">
    <source>
        <dbReference type="EMBL" id="PMD20119.1"/>
    </source>
</evidence>
<dbReference type="EMBL" id="KZ613486">
    <property type="protein sequence ID" value="PMD20119.1"/>
    <property type="molecule type" value="Genomic_DNA"/>
</dbReference>
<dbReference type="PANTHER" id="PTHR33112:SF16">
    <property type="entry name" value="HETEROKARYON INCOMPATIBILITY DOMAIN-CONTAINING PROTEIN"/>
    <property type="match status" value="1"/>
</dbReference>
<feature type="domain" description="Heterokaryon incompatibility" evidence="1">
    <location>
        <begin position="232"/>
        <end position="393"/>
    </location>
</feature>
<dbReference type="OrthoDB" id="3540829at2759"/>
<protein>
    <submittedName>
        <fullName evidence="2">HET-domain-containing protein</fullName>
    </submittedName>
</protein>
<evidence type="ECO:0000313" key="3">
    <source>
        <dbReference type="Proteomes" id="UP000235672"/>
    </source>
</evidence>
<name>A0A2J6Q1G3_9HELO</name>
<gene>
    <name evidence="2" type="ORF">NA56DRAFT_689979</name>
</gene>